<dbReference type="AlphaFoldDB" id="A0A5D3DSW8"/>
<reference evidence="2 3" key="1">
    <citation type="submission" date="2019-08" db="EMBL/GenBank/DDBJ databases">
        <title>Draft genome sequences of two oriental melons (Cucumis melo L. var makuwa).</title>
        <authorList>
            <person name="Kwon S.-Y."/>
        </authorList>
    </citation>
    <scope>NUCLEOTIDE SEQUENCE [LARGE SCALE GENOMIC DNA]</scope>
    <source>
        <strain evidence="3">cv. Chang Bougi</strain>
        <tissue evidence="2">Leaf</tissue>
    </source>
</reference>
<dbReference type="PROSITE" id="PS50878">
    <property type="entry name" value="RT_POL"/>
    <property type="match status" value="1"/>
</dbReference>
<dbReference type="FunFam" id="3.30.70.270:FF:000020">
    <property type="entry name" value="Transposon Tf2-6 polyprotein-like Protein"/>
    <property type="match status" value="1"/>
</dbReference>
<proteinExistence type="predicted"/>
<dbReference type="CDD" id="cd01647">
    <property type="entry name" value="RT_LTR"/>
    <property type="match status" value="1"/>
</dbReference>
<dbReference type="InterPro" id="IPR043128">
    <property type="entry name" value="Rev_trsase/Diguanyl_cyclase"/>
</dbReference>
<dbReference type="PANTHER" id="PTHR37984">
    <property type="entry name" value="PROTEIN CBG26694"/>
    <property type="match status" value="1"/>
</dbReference>
<name>A0A5D3DSW8_CUCMM</name>
<gene>
    <name evidence="2" type="ORF">E5676_scaffold313G003420</name>
</gene>
<dbReference type="InterPro" id="IPR043502">
    <property type="entry name" value="DNA/RNA_pol_sf"/>
</dbReference>
<dbReference type="SUPFAM" id="SSF56672">
    <property type="entry name" value="DNA/RNA polymerases"/>
    <property type="match status" value="1"/>
</dbReference>
<dbReference type="Proteomes" id="UP000321947">
    <property type="component" value="Unassembled WGS sequence"/>
</dbReference>
<feature type="domain" description="Reverse transcriptase" evidence="1">
    <location>
        <begin position="1"/>
        <end position="234"/>
    </location>
</feature>
<organism evidence="2 3">
    <name type="scientific">Cucumis melo var. makuwa</name>
    <name type="common">Oriental melon</name>
    <dbReference type="NCBI Taxonomy" id="1194695"/>
    <lineage>
        <taxon>Eukaryota</taxon>
        <taxon>Viridiplantae</taxon>
        <taxon>Streptophyta</taxon>
        <taxon>Embryophyta</taxon>
        <taxon>Tracheophyta</taxon>
        <taxon>Spermatophyta</taxon>
        <taxon>Magnoliopsida</taxon>
        <taxon>eudicotyledons</taxon>
        <taxon>Gunneridae</taxon>
        <taxon>Pentapetalae</taxon>
        <taxon>rosids</taxon>
        <taxon>fabids</taxon>
        <taxon>Cucurbitales</taxon>
        <taxon>Cucurbitaceae</taxon>
        <taxon>Benincaseae</taxon>
        <taxon>Cucumis</taxon>
    </lineage>
</organism>
<dbReference type="PANTHER" id="PTHR37984:SF5">
    <property type="entry name" value="PROTEIN NYNRIN-LIKE"/>
    <property type="match status" value="1"/>
</dbReference>
<dbReference type="InterPro" id="IPR050951">
    <property type="entry name" value="Retrovirus_Pol_polyprotein"/>
</dbReference>
<evidence type="ECO:0000259" key="1">
    <source>
        <dbReference type="PROSITE" id="PS50878"/>
    </source>
</evidence>
<evidence type="ECO:0000313" key="2">
    <source>
        <dbReference type="EMBL" id="TYK26683.1"/>
    </source>
</evidence>
<dbReference type="Gene3D" id="3.10.10.10">
    <property type="entry name" value="HIV Type 1 Reverse Transcriptase, subunit A, domain 1"/>
    <property type="match status" value="2"/>
</dbReference>
<evidence type="ECO:0000313" key="3">
    <source>
        <dbReference type="Proteomes" id="UP000321947"/>
    </source>
</evidence>
<sequence length="324" mass="37735">MKEKETSWGWLLLISLGEQPGIPEPKLQQLLAEFPHLKKEPHGLPPSIQHQIDLIPRASLPNLAHYQMSPHEYQILHDHIEELLKKGHIKPNLSPCAVPALLTPKKDGNQLGKATIFSKIDLRSGYHHIRIRPGDEWKTAFKTNEGLFEWMVMPFGLSNAPSTFMRLMNQVLDPFLNKFLVVYFDDILIYSDGKDEHMLHLRKLFQVLTETELYINQKKCVFLKEKISFLGFIIKEEKISMEPKKTEAIRTWPIPTSIKEIQAFLGLASFYRKFIKNFSSIIVPLTKCLKKGNFKWIIQQQESFDNIKKKLRAYITTSRLHFTF</sequence>
<dbReference type="Gene3D" id="3.30.70.270">
    <property type="match status" value="2"/>
</dbReference>
<protein>
    <submittedName>
        <fullName evidence="2">DNA/RNA polymerases superfamily protein</fullName>
    </submittedName>
</protein>
<comment type="caution">
    <text evidence="2">The sequence shown here is derived from an EMBL/GenBank/DDBJ whole genome shotgun (WGS) entry which is preliminary data.</text>
</comment>
<dbReference type="Pfam" id="PF00078">
    <property type="entry name" value="RVT_1"/>
    <property type="match status" value="1"/>
</dbReference>
<dbReference type="InterPro" id="IPR000477">
    <property type="entry name" value="RT_dom"/>
</dbReference>
<dbReference type="EMBL" id="SSTD01003373">
    <property type="protein sequence ID" value="TYK26683.1"/>
    <property type="molecule type" value="Genomic_DNA"/>
</dbReference>
<accession>A0A5D3DSW8</accession>